<dbReference type="InterPro" id="IPR011040">
    <property type="entry name" value="Sialidase"/>
</dbReference>
<comment type="caution">
    <text evidence="5">The sequence shown here is derived from an EMBL/GenBank/DDBJ whole genome shotgun (WGS) entry which is preliminary data.</text>
</comment>
<feature type="chain" id="PRO_5024371946" description="exo-alpha-sialidase" evidence="3">
    <location>
        <begin position="20"/>
        <end position="400"/>
    </location>
</feature>
<dbReference type="Proteomes" id="UP000306196">
    <property type="component" value="Unassembled WGS sequence"/>
</dbReference>
<feature type="signal peptide" evidence="3">
    <location>
        <begin position="1"/>
        <end position="19"/>
    </location>
</feature>
<evidence type="ECO:0000259" key="4">
    <source>
        <dbReference type="Pfam" id="PF13088"/>
    </source>
</evidence>
<dbReference type="GO" id="GO:0005737">
    <property type="term" value="C:cytoplasm"/>
    <property type="evidence" value="ECO:0007669"/>
    <property type="project" value="TreeGrafter"/>
</dbReference>
<dbReference type="EC" id="3.2.1.18" evidence="2"/>
<dbReference type="GO" id="GO:0004308">
    <property type="term" value="F:exo-alpha-sialidase activity"/>
    <property type="evidence" value="ECO:0007669"/>
    <property type="project" value="UniProtKB-EC"/>
</dbReference>
<accession>A0A5R8KB60</accession>
<evidence type="ECO:0000313" key="6">
    <source>
        <dbReference type="Proteomes" id="UP000306196"/>
    </source>
</evidence>
<dbReference type="GO" id="GO:0009313">
    <property type="term" value="P:oligosaccharide catabolic process"/>
    <property type="evidence" value="ECO:0007669"/>
    <property type="project" value="TreeGrafter"/>
</dbReference>
<dbReference type="PANTHER" id="PTHR10628">
    <property type="entry name" value="SIALIDASE"/>
    <property type="match status" value="1"/>
</dbReference>
<dbReference type="PROSITE" id="PS51257">
    <property type="entry name" value="PROKAR_LIPOPROTEIN"/>
    <property type="match status" value="1"/>
</dbReference>
<reference evidence="5 6" key="1">
    <citation type="submission" date="2019-05" db="EMBL/GenBank/DDBJ databases">
        <title>Verrucobacter flavum gen. nov., sp. nov. a new member of the family Verrucomicrobiaceae.</title>
        <authorList>
            <person name="Szuroczki S."/>
            <person name="Abbaszade G."/>
            <person name="Szabo A."/>
            <person name="Felfoldi T."/>
            <person name="Schumann P."/>
            <person name="Boka K."/>
            <person name="Keki Z."/>
            <person name="Toumi M."/>
            <person name="Toth E."/>
        </authorList>
    </citation>
    <scope>NUCLEOTIDE SEQUENCE [LARGE SCALE GENOMIC DNA]</scope>
    <source>
        <strain evidence="5 6">MG-N-17</strain>
    </source>
</reference>
<evidence type="ECO:0000256" key="2">
    <source>
        <dbReference type="ARBA" id="ARBA00012733"/>
    </source>
</evidence>
<organism evidence="5 6">
    <name type="scientific">Phragmitibacter flavus</name>
    <dbReference type="NCBI Taxonomy" id="2576071"/>
    <lineage>
        <taxon>Bacteria</taxon>
        <taxon>Pseudomonadati</taxon>
        <taxon>Verrucomicrobiota</taxon>
        <taxon>Verrucomicrobiia</taxon>
        <taxon>Verrucomicrobiales</taxon>
        <taxon>Verrucomicrobiaceae</taxon>
        <taxon>Phragmitibacter</taxon>
    </lineage>
</organism>
<keyword evidence="3" id="KW-0732">Signal</keyword>
<dbReference type="Gene3D" id="2.120.10.10">
    <property type="match status" value="2"/>
</dbReference>
<dbReference type="Pfam" id="PF02012">
    <property type="entry name" value="BNR"/>
    <property type="match status" value="1"/>
</dbReference>
<evidence type="ECO:0000256" key="1">
    <source>
        <dbReference type="ARBA" id="ARBA00000427"/>
    </source>
</evidence>
<comment type="catalytic activity">
    <reaction evidence="1">
        <text>Hydrolysis of alpha-(2-&gt;3)-, alpha-(2-&gt;6)-, alpha-(2-&gt;8)- glycosidic linkages of terminal sialic acid residues in oligosaccharides, glycoproteins, glycolipids, colominic acid and synthetic substrates.</text>
        <dbReference type="EC" id="3.2.1.18"/>
    </reaction>
</comment>
<gene>
    <name evidence="5" type="ORF">FEM03_18825</name>
</gene>
<dbReference type="CDD" id="cd15482">
    <property type="entry name" value="Sialidase_non-viral"/>
    <property type="match status" value="1"/>
</dbReference>
<dbReference type="InterPro" id="IPR026856">
    <property type="entry name" value="Sialidase_fam"/>
</dbReference>
<dbReference type="EMBL" id="VAUV01000015">
    <property type="protein sequence ID" value="TLD69155.1"/>
    <property type="molecule type" value="Genomic_DNA"/>
</dbReference>
<dbReference type="AlphaFoldDB" id="A0A5R8KB60"/>
<dbReference type="GO" id="GO:0016020">
    <property type="term" value="C:membrane"/>
    <property type="evidence" value="ECO:0007669"/>
    <property type="project" value="TreeGrafter"/>
</dbReference>
<dbReference type="GO" id="GO:0006689">
    <property type="term" value="P:ganglioside catabolic process"/>
    <property type="evidence" value="ECO:0007669"/>
    <property type="project" value="TreeGrafter"/>
</dbReference>
<feature type="domain" description="Sialidase" evidence="4">
    <location>
        <begin position="72"/>
        <end position="251"/>
    </location>
</feature>
<name>A0A5R8KB60_9BACT</name>
<sequence>MIIRSISISAVFAIGCSLASLQASPPKKDRGHGHGEAPALRGTHAIDVATQGQNLHLLTAEFDAHSPNPKLLYLGSTDQGETWSPPVHINPTQSHPQGAHRGMDPQIAASNTALIAVWMTPGTGLFGSGPMTTAISTDKGKTWQPGPNPSDNHNTDGEGFIDITADSNGHFHLVWLDNRKDQRGLRYSKSTDNGKTWSPNQTLDPETCECCWNTIIAGPDNTLAVMYRDKNPRDMALIISRDSGKTWEPSQPLGKFDWNFEGCPHVGGSLAISGNHWHATVWTGAAPNPGTYHLQSTDAGKTWSTTQKIADVTSTHPTIAITETGLLQLSTTYQTEQGPSIQTFTSDDQGKTWSRPQILSTPGTNASHPLTIPLGKTLNHFWTETPPHQPTIWRTAIKTK</sequence>
<dbReference type="OrthoDB" id="2514479at2"/>
<keyword evidence="6" id="KW-1185">Reference proteome</keyword>
<protein>
    <recommendedName>
        <fullName evidence="2">exo-alpha-sialidase</fullName>
        <ecNumber evidence="2">3.2.1.18</ecNumber>
    </recommendedName>
</protein>
<dbReference type="Pfam" id="PF13088">
    <property type="entry name" value="BNR_2"/>
    <property type="match status" value="1"/>
</dbReference>
<proteinExistence type="predicted"/>
<evidence type="ECO:0000256" key="3">
    <source>
        <dbReference type="SAM" id="SignalP"/>
    </source>
</evidence>
<dbReference type="InterPro" id="IPR002860">
    <property type="entry name" value="BNR_rpt"/>
</dbReference>
<dbReference type="PANTHER" id="PTHR10628:SF30">
    <property type="entry name" value="EXO-ALPHA-SIALIDASE"/>
    <property type="match status" value="1"/>
</dbReference>
<evidence type="ECO:0000313" key="5">
    <source>
        <dbReference type="EMBL" id="TLD69155.1"/>
    </source>
</evidence>
<dbReference type="RefSeq" id="WP_138087841.1">
    <property type="nucleotide sequence ID" value="NZ_VAUV01000015.1"/>
</dbReference>
<dbReference type="SUPFAM" id="SSF110296">
    <property type="entry name" value="Oligoxyloglucan reducing end-specific cellobiohydrolase"/>
    <property type="match status" value="1"/>
</dbReference>